<dbReference type="Proteomes" id="UP000603200">
    <property type="component" value="Unassembled WGS sequence"/>
</dbReference>
<dbReference type="EMBL" id="BOMN01000113">
    <property type="protein sequence ID" value="GIE24825.1"/>
    <property type="molecule type" value="Genomic_DNA"/>
</dbReference>
<dbReference type="InterPro" id="IPR057666">
    <property type="entry name" value="DrpA_SLOG"/>
</dbReference>
<gene>
    <name evidence="3" type="ORF">Ahu01nite_079270</name>
</gene>
<comment type="caution">
    <text evidence="3">The sequence shown here is derived from an EMBL/GenBank/DDBJ whole genome shotgun (WGS) entry which is preliminary data.</text>
</comment>
<dbReference type="InterPro" id="IPR003488">
    <property type="entry name" value="DprA"/>
</dbReference>
<reference evidence="3 4" key="1">
    <citation type="submission" date="2021-01" db="EMBL/GenBank/DDBJ databases">
        <title>Whole genome shotgun sequence of Actinoplanes humidus NBRC 14915.</title>
        <authorList>
            <person name="Komaki H."/>
            <person name="Tamura T."/>
        </authorList>
    </citation>
    <scope>NUCLEOTIDE SEQUENCE [LARGE SCALE GENOMIC DNA]</scope>
    <source>
        <strain evidence="3 4">NBRC 14915</strain>
    </source>
</reference>
<evidence type="ECO:0000313" key="4">
    <source>
        <dbReference type="Proteomes" id="UP000603200"/>
    </source>
</evidence>
<dbReference type="SUPFAM" id="SSF102405">
    <property type="entry name" value="MCP/YpsA-like"/>
    <property type="match status" value="1"/>
</dbReference>
<evidence type="ECO:0000313" key="3">
    <source>
        <dbReference type="EMBL" id="GIE24825.1"/>
    </source>
</evidence>
<dbReference type="Gene3D" id="3.40.50.450">
    <property type="match status" value="1"/>
</dbReference>
<organism evidence="3 4">
    <name type="scientific">Winogradskya humida</name>
    <dbReference type="NCBI Taxonomy" id="113566"/>
    <lineage>
        <taxon>Bacteria</taxon>
        <taxon>Bacillati</taxon>
        <taxon>Actinomycetota</taxon>
        <taxon>Actinomycetes</taxon>
        <taxon>Micromonosporales</taxon>
        <taxon>Micromonosporaceae</taxon>
        <taxon>Winogradskya</taxon>
    </lineage>
</organism>
<evidence type="ECO:0000256" key="1">
    <source>
        <dbReference type="ARBA" id="ARBA00006525"/>
    </source>
</evidence>
<name>A0ABQ4A1U5_9ACTN</name>
<dbReference type="PANTHER" id="PTHR43022">
    <property type="entry name" value="PROTEIN SMF"/>
    <property type="match status" value="1"/>
</dbReference>
<protein>
    <recommendedName>
        <fullName evidence="2">Smf/DprA SLOG domain-containing protein</fullName>
    </recommendedName>
</protein>
<feature type="domain" description="Smf/DprA SLOG" evidence="2">
    <location>
        <begin position="76"/>
        <end position="283"/>
    </location>
</feature>
<dbReference type="Pfam" id="PF02481">
    <property type="entry name" value="DNA_processg_A"/>
    <property type="match status" value="1"/>
</dbReference>
<comment type="similarity">
    <text evidence="1">Belongs to the DprA/Smf family.</text>
</comment>
<sequence length="304" mass="31456">MIDDKRYVRAALSYYVGGALPAGWAATAIEHGVPVNSWVYPRLGPLAPEVDDIVEQQHALGSSLWERAAEAGMTMLIPGDRGWPSGTGCDDLPCLWVRGNPDVAAQLQPAITVTGSFQSTDYGAHVAADLGRGLAAAGWTLITGANRGINAHAFSGALAHELAAPVLVTAAGPDHHFGTVVDAMITHAIQRGTVVSAFPPGLGLTQPRLQVCSRLLATMSTATVIVEAFTSSSAMAIADAAQRAGRVVAAVPGPVTSGVSAGCHQLIVNRTASLVTRAEDVLAVIAESHVKPVSARTSAPRVRR</sequence>
<dbReference type="PANTHER" id="PTHR43022:SF1">
    <property type="entry name" value="PROTEIN SMF"/>
    <property type="match status" value="1"/>
</dbReference>
<dbReference type="RefSeq" id="WP_203841819.1">
    <property type="nucleotide sequence ID" value="NZ_BAAATV010000001.1"/>
</dbReference>
<evidence type="ECO:0000259" key="2">
    <source>
        <dbReference type="Pfam" id="PF02481"/>
    </source>
</evidence>
<proteinExistence type="inferred from homology"/>
<keyword evidence="4" id="KW-1185">Reference proteome</keyword>
<accession>A0ABQ4A1U5</accession>